<evidence type="ECO:0000313" key="2">
    <source>
        <dbReference type="Proteomes" id="UP000183894"/>
    </source>
</evidence>
<name>A0A1H7L269_HALLR</name>
<dbReference type="EMBL" id="FOAD01000002">
    <property type="protein sequence ID" value="SEK93088.1"/>
    <property type="molecule type" value="Genomic_DNA"/>
</dbReference>
<dbReference type="AlphaFoldDB" id="A0A1H7L269"/>
<evidence type="ECO:0008006" key="3">
    <source>
        <dbReference type="Google" id="ProtNLM"/>
    </source>
</evidence>
<dbReference type="Proteomes" id="UP000183894">
    <property type="component" value="Unassembled WGS sequence"/>
</dbReference>
<protein>
    <recommendedName>
        <fullName evidence="3">Type IV pilin</fullName>
    </recommendedName>
</protein>
<sequence>MVATILLVAIVIILATTASGYFYDSADGYIEPQDARVFGDTSVVLGPEHRSWNGWNSAGGETRGDIDRITVAYSHGPVFEGDDIGSVLVRWRGDDGSGGHLRFVNPNRFDAETEQQYHDAEVGAFCTGDFGAGEKLVVRMVHNRWQTAGETGRDDVGVRYVESSWNDIDTGDGPFFRTDGRYPVAYEGDRPMEPGDTVEIRFYGPEDELLIAETEATATVADGSPTEVDGDDVDCE</sequence>
<evidence type="ECO:0000313" key="1">
    <source>
        <dbReference type="EMBL" id="SEK93088.1"/>
    </source>
</evidence>
<proteinExistence type="predicted"/>
<dbReference type="OrthoDB" id="142105at2157"/>
<gene>
    <name evidence="1" type="ORF">SAMN04488691_102187</name>
</gene>
<accession>A0A1H7L269</accession>
<reference evidence="1 2" key="1">
    <citation type="submission" date="2016-10" db="EMBL/GenBank/DDBJ databases">
        <authorList>
            <person name="de Groot N.N."/>
        </authorList>
    </citation>
    <scope>NUCLEOTIDE SEQUENCE [LARGE SCALE GENOMIC DNA]</scope>
    <source>
        <strain evidence="1 2">CDM_5</strain>
    </source>
</reference>
<organism evidence="1 2">
    <name type="scientific">Haloferax larsenii</name>
    <dbReference type="NCBI Taxonomy" id="302484"/>
    <lineage>
        <taxon>Archaea</taxon>
        <taxon>Methanobacteriati</taxon>
        <taxon>Methanobacteriota</taxon>
        <taxon>Stenosarchaea group</taxon>
        <taxon>Halobacteria</taxon>
        <taxon>Halobacteriales</taxon>
        <taxon>Haloferacaceae</taxon>
        <taxon>Haloferax</taxon>
    </lineage>
</organism>